<dbReference type="PANTHER" id="PTHR42756:SF1">
    <property type="entry name" value="TRANSCRIPTIONAL REPRESSOR OF EMRAB OPERON"/>
    <property type="match status" value="1"/>
</dbReference>
<keyword evidence="2" id="KW-0238">DNA-binding</keyword>
<gene>
    <name evidence="6" type="ORF">FXN63_01780</name>
</gene>
<evidence type="ECO:0000256" key="4">
    <source>
        <dbReference type="SAM" id="MobiDB-lite"/>
    </source>
</evidence>
<feature type="domain" description="HTH marR-type" evidence="5">
    <location>
        <begin position="24"/>
        <end position="163"/>
    </location>
</feature>
<dbReference type="Proteomes" id="UP000325161">
    <property type="component" value="Chromosome"/>
</dbReference>
<dbReference type="OrthoDB" id="32523at2"/>
<keyword evidence="7" id="KW-1185">Reference proteome</keyword>
<evidence type="ECO:0000313" key="7">
    <source>
        <dbReference type="Proteomes" id="UP000325161"/>
    </source>
</evidence>
<dbReference type="PANTHER" id="PTHR42756">
    <property type="entry name" value="TRANSCRIPTIONAL REGULATOR, MARR"/>
    <property type="match status" value="1"/>
</dbReference>
<dbReference type="Pfam" id="PF12802">
    <property type="entry name" value="MarR_2"/>
    <property type="match status" value="1"/>
</dbReference>
<feature type="compositionally biased region" description="Basic residues" evidence="4">
    <location>
        <begin position="187"/>
        <end position="199"/>
    </location>
</feature>
<dbReference type="InterPro" id="IPR036388">
    <property type="entry name" value="WH-like_DNA-bd_sf"/>
</dbReference>
<accession>A0A5C0ARG2</accession>
<dbReference type="Gene3D" id="1.10.10.10">
    <property type="entry name" value="Winged helix-like DNA-binding domain superfamily/Winged helix DNA-binding domain"/>
    <property type="match status" value="1"/>
</dbReference>
<sequence length="199" mass="21707">MDTSPPDRAAVAIEQWRRERPDLDLLPMSVLGRFAEVAHLIARDHINPLFARMGLQQGEFDVLATLRRAGAPYALTPTVLYTALMISSGGMTSRLDRLARAGLIERQAHPEDRRAVQVALTPEGLRLIDGMMAPHVENQRTALAALSLAEQQELNRLLTSLVAGLSGGAQPETSPDMPTETPSSAPHHPRTTRPRKGTT</sequence>
<evidence type="ECO:0000256" key="3">
    <source>
        <dbReference type="ARBA" id="ARBA00023163"/>
    </source>
</evidence>
<proteinExistence type="predicted"/>
<dbReference type="GO" id="GO:0003700">
    <property type="term" value="F:DNA-binding transcription factor activity"/>
    <property type="evidence" value="ECO:0007669"/>
    <property type="project" value="InterPro"/>
</dbReference>
<dbReference type="SMART" id="SM00347">
    <property type="entry name" value="HTH_MARR"/>
    <property type="match status" value="1"/>
</dbReference>
<evidence type="ECO:0000256" key="1">
    <source>
        <dbReference type="ARBA" id="ARBA00023015"/>
    </source>
</evidence>
<keyword evidence="3" id="KW-0804">Transcription</keyword>
<dbReference type="RefSeq" id="WP_148812281.1">
    <property type="nucleotide sequence ID" value="NZ_CP043046.1"/>
</dbReference>
<name>A0A5C0ARG2_9BURK</name>
<dbReference type="GO" id="GO:0003677">
    <property type="term" value="F:DNA binding"/>
    <property type="evidence" value="ECO:0007669"/>
    <property type="project" value="UniProtKB-KW"/>
</dbReference>
<keyword evidence="1" id="KW-0805">Transcription regulation</keyword>
<dbReference type="PROSITE" id="PS50995">
    <property type="entry name" value="HTH_MARR_2"/>
    <property type="match status" value="1"/>
</dbReference>
<feature type="region of interest" description="Disordered" evidence="4">
    <location>
        <begin position="165"/>
        <end position="199"/>
    </location>
</feature>
<dbReference type="AlphaFoldDB" id="A0A5C0ARG2"/>
<evidence type="ECO:0000313" key="6">
    <source>
        <dbReference type="EMBL" id="QEI04712.1"/>
    </source>
</evidence>
<dbReference type="PRINTS" id="PR00598">
    <property type="entry name" value="HTHMARR"/>
</dbReference>
<dbReference type="KEGG" id="pacr:FXN63_01780"/>
<organism evidence="6 7">
    <name type="scientific">Pigmentiphaga aceris</name>
    <dbReference type="NCBI Taxonomy" id="1940612"/>
    <lineage>
        <taxon>Bacteria</taxon>
        <taxon>Pseudomonadati</taxon>
        <taxon>Pseudomonadota</taxon>
        <taxon>Betaproteobacteria</taxon>
        <taxon>Burkholderiales</taxon>
        <taxon>Alcaligenaceae</taxon>
        <taxon>Pigmentiphaga</taxon>
    </lineage>
</organism>
<dbReference type="InterPro" id="IPR036390">
    <property type="entry name" value="WH_DNA-bd_sf"/>
</dbReference>
<evidence type="ECO:0000259" key="5">
    <source>
        <dbReference type="PROSITE" id="PS50995"/>
    </source>
</evidence>
<reference evidence="6 7" key="1">
    <citation type="submission" date="2019-08" db="EMBL/GenBank/DDBJ databases">
        <title>Amphibian skin-associated Pigmentiphaga: genome sequence and occurrence across geography and hosts.</title>
        <authorList>
            <person name="Bletz M.C."/>
            <person name="Bunk B."/>
            <person name="Sproeer C."/>
            <person name="Biwer P."/>
            <person name="Reiter S."/>
            <person name="Rabemananjara F.C.E."/>
            <person name="Schulz S."/>
            <person name="Overmann J."/>
            <person name="Vences M."/>
        </authorList>
    </citation>
    <scope>NUCLEOTIDE SEQUENCE [LARGE SCALE GENOMIC DNA]</scope>
    <source>
        <strain evidence="6 7">Mada1488</strain>
    </source>
</reference>
<dbReference type="InterPro" id="IPR000835">
    <property type="entry name" value="HTH_MarR-typ"/>
</dbReference>
<protein>
    <submittedName>
        <fullName evidence="6">Winged helix-turn-helix transcriptional regulator</fullName>
    </submittedName>
</protein>
<dbReference type="EMBL" id="CP043046">
    <property type="protein sequence ID" value="QEI04712.1"/>
    <property type="molecule type" value="Genomic_DNA"/>
</dbReference>
<evidence type="ECO:0000256" key="2">
    <source>
        <dbReference type="ARBA" id="ARBA00023125"/>
    </source>
</evidence>
<dbReference type="SUPFAM" id="SSF46785">
    <property type="entry name" value="Winged helix' DNA-binding domain"/>
    <property type="match status" value="1"/>
</dbReference>